<evidence type="ECO:0000313" key="2">
    <source>
        <dbReference type="EMBL" id="KAK4494298.1"/>
    </source>
</evidence>
<accession>A0ABR0DYP1</accession>
<feature type="compositionally biased region" description="Pro residues" evidence="1">
    <location>
        <begin position="36"/>
        <end position="48"/>
    </location>
</feature>
<feature type="compositionally biased region" description="Polar residues" evidence="1">
    <location>
        <begin position="408"/>
        <end position="419"/>
    </location>
</feature>
<organism evidence="2 3">
    <name type="scientific">Zasmidium cellare</name>
    <name type="common">Wine cellar mold</name>
    <name type="synonym">Racodium cellare</name>
    <dbReference type="NCBI Taxonomy" id="395010"/>
    <lineage>
        <taxon>Eukaryota</taxon>
        <taxon>Fungi</taxon>
        <taxon>Dikarya</taxon>
        <taxon>Ascomycota</taxon>
        <taxon>Pezizomycotina</taxon>
        <taxon>Dothideomycetes</taxon>
        <taxon>Dothideomycetidae</taxon>
        <taxon>Mycosphaerellales</taxon>
        <taxon>Mycosphaerellaceae</taxon>
        <taxon>Zasmidium</taxon>
    </lineage>
</organism>
<feature type="compositionally biased region" description="Low complexity" evidence="1">
    <location>
        <begin position="49"/>
        <end position="108"/>
    </location>
</feature>
<dbReference type="Proteomes" id="UP001305779">
    <property type="component" value="Unassembled WGS sequence"/>
</dbReference>
<feature type="compositionally biased region" description="Basic and acidic residues" evidence="1">
    <location>
        <begin position="510"/>
        <end position="520"/>
    </location>
</feature>
<protein>
    <submittedName>
        <fullName evidence="2">Uncharacterized protein</fullName>
    </submittedName>
</protein>
<feature type="compositionally biased region" description="Polar residues" evidence="1">
    <location>
        <begin position="356"/>
        <end position="365"/>
    </location>
</feature>
<evidence type="ECO:0000256" key="1">
    <source>
        <dbReference type="SAM" id="MobiDB-lite"/>
    </source>
</evidence>
<feature type="compositionally biased region" description="Low complexity" evidence="1">
    <location>
        <begin position="8"/>
        <end position="17"/>
    </location>
</feature>
<comment type="caution">
    <text evidence="2">The sequence shown here is derived from an EMBL/GenBank/DDBJ whole genome shotgun (WGS) entry which is preliminary data.</text>
</comment>
<feature type="region of interest" description="Disordered" evidence="1">
    <location>
        <begin position="294"/>
        <end position="520"/>
    </location>
</feature>
<evidence type="ECO:0000313" key="3">
    <source>
        <dbReference type="Proteomes" id="UP001305779"/>
    </source>
</evidence>
<feature type="compositionally biased region" description="Basic and acidic residues" evidence="1">
    <location>
        <begin position="475"/>
        <end position="484"/>
    </location>
</feature>
<sequence length="520" mass="57443">MYNNSQFPSYPGQGQPYSGPPPAKKPRGNGPIITRYPPPPGYRPPPQPQAQFGQQPGWQPGYGQPAYPGYQQPPYQQFATPQYQPYPQQQGYFPPPQQGWQQPVMTPQSAPPMWQPPPNAMNQNTRRHNSAPFPVSGPLLDGNGDPMPPMDDVVGTGEELEHEFDGECYYSRHPEEINAELSLGLIEWKAPLPTKRALPATFGEAELEALAPRPPLPTDAESISEFFSGAKRDEAFLSVRQTDSWQEIKDSLIFREFAAVCSEVITLAELLEKYRCRYDPKWAKADHFSARSVTPDLVREPTPADQRSAMQGVEREASVGASRERSEPPNGILDDLEQALRPASRGSVHQHRHSRNNSVSSQNLTRPKPLPAVRDKSQEDVLAALGVTGSPKMVYQTPGPAFGPPPTSKSRNNSVSTLPGLNIPPPSAHPGRQPSPSRDAPNGHRPGSAQSHRTANGSDFDAEPDEQVTPRPKVPRNENRKRSYADSTAGATLEPLYEDDEDTPRQRKQAKVDGHDGNRW</sequence>
<reference evidence="2 3" key="1">
    <citation type="journal article" date="2023" name="G3 (Bethesda)">
        <title>A chromosome-level genome assembly of Zasmidium syzygii isolated from banana leaves.</title>
        <authorList>
            <person name="van Westerhoven A.C."/>
            <person name="Mehrabi R."/>
            <person name="Talebi R."/>
            <person name="Steentjes M.B.F."/>
            <person name="Corcolon B."/>
            <person name="Chong P.A."/>
            <person name="Kema G.H.J."/>
            <person name="Seidl M.F."/>
        </authorList>
    </citation>
    <scope>NUCLEOTIDE SEQUENCE [LARGE SCALE GENOMIC DNA]</scope>
    <source>
        <strain evidence="2 3">P124</strain>
    </source>
</reference>
<keyword evidence="3" id="KW-1185">Reference proteome</keyword>
<feature type="region of interest" description="Disordered" evidence="1">
    <location>
        <begin position="1"/>
        <end position="110"/>
    </location>
</feature>
<feature type="compositionally biased region" description="Polar residues" evidence="1">
    <location>
        <begin position="448"/>
        <end position="457"/>
    </location>
</feature>
<dbReference type="EMBL" id="JAXOVC010000014">
    <property type="protein sequence ID" value="KAK4494298.1"/>
    <property type="molecule type" value="Genomic_DNA"/>
</dbReference>
<proteinExistence type="predicted"/>
<feature type="compositionally biased region" description="Basic and acidic residues" evidence="1">
    <location>
        <begin position="313"/>
        <end position="327"/>
    </location>
</feature>
<gene>
    <name evidence="2" type="ORF">PRZ48_014596</name>
</gene>
<name>A0ABR0DYP1_ZASCE</name>